<gene>
    <name evidence="1" type="ORF">BHS09_19230</name>
</gene>
<dbReference type="AlphaFoldDB" id="A0AAE6G130"/>
<evidence type="ECO:0000313" key="1">
    <source>
        <dbReference type="EMBL" id="QDE68944.1"/>
    </source>
</evidence>
<protein>
    <submittedName>
        <fullName evidence="1">Uncharacterized protein</fullName>
    </submittedName>
</protein>
<dbReference type="EMBL" id="CP017174">
    <property type="protein sequence ID" value="QDE68944.1"/>
    <property type="molecule type" value="Genomic_DNA"/>
</dbReference>
<name>A0AAE6G130_MYXXA</name>
<organism evidence="1 2">
    <name type="scientific">Myxococcus xanthus</name>
    <dbReference type="NCBI Taxonomy" id="34"/>
    <lineage>
        <taxon>Bacteria</taxon>
        <taxon>Pseudomonadati</taxon>
        <taxon>Myxococcota</taxon>
        <taxon>Myxococcia</taxon>
        <taxon>Myxococcales</taxon>
        <taxon>Cystobacterineae</taxon>
        <taxon>Myxococcaceae</taxon>
        <taxon>Myxococcus</taxon>
    </lineage>
</organism>
<dbReference type="Proteomes" id="UP000320179">
    <property type="component" value="Chromosome"/>
</dbReference>
<proteinExistence type="predicted"/>
<sequence length="105" mass="11542">MEHELTRHSFQEDVNYVPPITHLIQQARPELALLEANAKRVPASPFSPTNNRIEAVVHGGSGPKAALEAARRVQLVRLYLWAEHRARRGPALLPTPARAEASPAG</sequence>
<evidence type="ECO:0000313" key="2">
    <source>
        <dbReference type="Proteomes" id="UP000320179"/>
    </source>
</evidence>
<accession>A0AAE6G130</accession>
<reference evidence="1 2" key="1">
    <citation type="journal article" date="2019" name="Science">
        <title>Social genes are selection hotspots in kin groups of a soil microbe.</title>
        <authorList>
            <person name="Wielgoss S."/>
            <person name="Wolfensberger R."/>
            <person name="Sun L."/>
            <person name="Fiegna F."/>
            <person name="Velicer G.J."/>
        </authorList>
    </citation>
    <scope>NUCLEOTIDE SEQUENCE [LARGE SCALE GENOMIC DNA]</scope>
    <source>
        <strain evidence="1 2">MC3.5.9c15</strain>
    </source>
</reference>